<feature type="region of interest" description="Disordered" evidence="1">
    <location>
        <begin position="214"/>
        <end position="241"/>
    </location>
</feature>
<dbReference type="RefSeq" id="WP_068484246.1">
    <property type="nucleotide sequence ID" value="NZ_CP018760.1"/>
</dbReference>
<name>A0A1B7ZC59_9FLAO</name>
<feature type="domain" description="Putative auto-transporter adhesin head GIN" evidence="3">
    <location>
        <begin position="40"/>
        <end position="225"/>
    </location>
</feature>
<comment type="caution">
    <text evidence="4">The sequence shown here is derived from an EMBL/GenBank/DDBJ whole genome shotgun (WGS) entry which is preliminary data.</text>
</comment>
<keyword evidence="2" id="KW-0732">Signal</keyword>
<dbReference type="EMBL" id="LZFP01000009">
    <property type="protein sequence ID" value="OBR40150.1"/>
    <property type="molecule type" value="Genomic_DNA"/>
</dbReference>
<dbReference type="KEGG" id="mart:BTR34_02725"/>
<sequence>MKRLSVLLCTGLISLSCSAQWGKTIKGDGNNVTIERSTADYDGVAVSGWFDVELVSGNEGEITLKGEANLLEYIITEVKDGKLVIKTEKGVNLKPSSWKSGIHITVPIETISHVAMSGSGDIVGKTKIKTDKFSTAMSGSGDISLDIDTSSLSATMSGSGDISLSGRTIDFDATISGSGDIEAYDLDADHVEATISGSADIQVTANKSIKARVSGSGDISYRGNPEKVDTKTSGSGDISRG</sequence>
<dbReference type="AlphaFoldDB" id="A0A1B7ZC59"/>
<evidence type="ECO:0000256" key="1">
    <source>
        <dbReference type="SAM" id="MobiDB-lite"/>
    </source>
</evidence>
<protein>
    <recommendedName>
        <fullName evidence="3">Putative auto-transporter adhesin head GIN domain-containing protein</fullName>
    </recommendedName>
</protein>
<keyword evidence="5" id="KW-1185">Reference proteome</keyword>
<evidence type="ECO:0000313" key="5">
    <source>
        <dbReference type="Proteomes" id="UP000092164"/>
    </source>
</evidence>
<evidence type="ECO:0000259" key="3">
    <source>
        <dbReference type="Pfam" id="PF10988"/>
    </source>
</evidence>
<dbReference type="InterPro" id="IPR021255">
    <property type="entry name" value="DUF2807"/>
</dbReference>
<evidence type="ECO:0000256" key="2">
    <source>
        <dbReference type="SAM" id="SignalP"/>
    </source>
</evidence>
<organism evidence="4 5">
    <name type="scientific">Maribacter hydrothermalis</name>
    <dbReference type="NCBI Taxonomy" id="1836467"/>
    <lineage>
        <taxon>Bacteria</taxon>
        <taxon>Pseudomonadati</taxon>
        <taxon>Bacteroidota</taxon>
        <taxon>Flavobacteriia</taxon>
        <taxon>Flavobacteriales</taxon>
        <taxon>Flavobacteriaceae</taxon>
        <taxon>Maribacter</taxon>
    </lineage>
</organism>
<dbReference type="STRING" id="1836467.BTR34_02725"/>
<dbReference type="Gene3D" id="2.160.20.120">
    <property type="match status" value="1"/>
</dbReference>
<gene>
    <name evidence="4" type="ORF">A9200_16665</name>
</gene>
<dbReference type="PANTHER" id="PTHR39200:SF1">
    <property type="entry name" value="AUTO-TRANSPORTER ADHESIN HEAD GIN DOMAIN-CONTAINING PROTEIN-RELATED"/>
    <property type="match status" value="1"/>
</dbReference>
<feature type="chain" id="PRO_5008602473" description="Putative auto-transporter adhesin head GIN domain-containing protein" evidence="2">
    <location>
        <begin position="20"/>
        <end position="241"/>
    </location>
</feature>
<feature type="signal peptide" evidence="2">
    <location>
        <begin position="1"/>
        <end position="19"/>
    </location>
</feature>
<dbReference type="PANTHER" id="PTHR39200">
    <property type="entry name" value="HYPOTHETICAL EXPORTED PROTEIN"/>
    <property type="match status" value="1"/>
</dbReference>
<reference evidence="5" key="1">
    <citation type="submission" date="2016-06" db="EMBL/GenBank/DDBJ databases">
        <authorList>
            <person name="Zhan P."/>
        </authorList>
    </citation>
    <scope>NUCLEOTIDE SEQUENCE [LARGE SCALE GENOMIC DNA]</scope>
    <source>
        <strain evidence="5">T28</strain>
    </source>
</reference>
<feature type="compositionally biased region" description="Polar residues" evidence="1">
    <location>
        <begin position="231"/>
        <end position="241"/>
    </location>
</feature>
<accession>A0A1B7ZC59</accession>
<evidence type="ECO:0000313" key="4">
    <source>
        <dbReference type="EMBL" id="OBR40150.1"/>
    </source>
</evidence>
<proteinExistence type="predicted"/>
<dbReference type="Proteomes" id="UP000092164">
    <property type="component" value="Unassembled WGS sequence"/>
</dbReference>
<dbReference type="Pfam" id="PF10988">
    <property type="entry name" value="DUF2807"/>
    <property type="match status" value="1"/>
</dbReference>
<dbReference type="PROSITE" id="PS51257">
    <property type="entry name" value="PROKAR_LIPOPROTEIN"/>
    <property type="match status" value="1"/>
</dbReference>
<dbReference type="OrthoDB" id="5585143at2"/>